<evidence type="ECO:0000313" key="2">
    <source>
        <dbReference type="EMBL" id="KAH1171952.1"/>
    </source>
</evidence>
<dbReference type="Proteomes" id="UP000827986">
    <property type="component" value="Unassembled WGS sequence"/>
</dbReference>
<proteinExistence type="predicted"/>
<dbReference type="AlphaFoldDB" id="A0A9D3X1J7"/>
<reference evidence="2" key="1">
    <citation type="submission" date="2021-09" db="EMBL/GenBank/DDBJ databases">
        <title>The genome of Mauremys mutica provides insights into the evolution of semi-aquatic lifestyle.</title>
        <authorList>
            <person name="Gong S."/>
            <person name="Gao Y."/>
        </authorList>
    </citation>
    <scope>NUCLEOTIDE SEQUENCE</scope>
    <source>
        <strain evidence="2">MM-2020</strain>
        <tissue evidence="2">Muscle</tissue>
    </source>
</reference>
<dbReference type="EMBL" id="JAHDVG010000483">
    <property type="protein sequence ID" value="KAH1171952.1"/>
    <property type="molecule type" value="Genomic_DNA"/>
</dbReference>
<comment type="caution">
    <text evidence="2">The sequence shown here is derived from an EMBL/GenBank/DDBJ whole genome shotgun (WGS) entry which is preliminary data.</text>
</comment>
<feature type="region of interest" description="Disordered" evidence="1">
    <location>
        <begin position="1"/>
        <end position="105"/>
    </location>
</feature>
<sequence length="105" mass="10614">MVTGGEAPASVRQWGSCQSGVREPEGREGTPLLPLEPAAGDGMLSARPCFLREVPRSTGNPSPVGQGPAHEKQSWVGSAQCHSSALSSLLPPRQGGAVEPGGGTG</sequence>
<accession>A0A9D3X1J7</accession>
<gene>
    <name evidence="2" type="ORF">KIL84_007570</name>
</gene>
<name>A0A9D3X1J7_9SAUR</name>
<evidence type="ECO:0000313" key="3">
    <source>
        <dbReference type="Proteomes" id="UP000827986"/>
    </source>
</evidence>
<evidence type="ECO:0000256" key="1">
    <source>
        <dbReference type="SAM" id="MobiDB-lite"/>
    </source>
</evidence>
<feature type="compositionally biased region" description="Polar residues" evidence="1">
    <location>
        <begin position="75"/>
        <end position="87"/>
    </location>
</feature>
<protein>
    <submittedName>
        <fullName evidence="2">Uncharacterized protein</fullName>
    </submittedName>
</protein>
<organism evidence="2 3">
    <name type="scientific">Mauremys mutica</name>
    <name type="common">yellowpond turtle</name>
    <dbReference type="NCBI Taxonomy" id="74926"/>
    <lineage>
        <taxon>Eukaryota</taxon>
        <taxon>Metazoa</taxon>
        <taxon>Chordata</taxon>
        <taxon>Craniata</taxon>
        <taxon>Vertebrata</taxon>
        <taxon>Euteleostomi</taxon>
        <taxon>Archelosauria</taxon>
        <taxon>Testudinata</taxon>
        <taxon>Testudines</taxon>
        <taxon>Cryptodira</taxon>
        <taxon>Durocryptodira</taxon>
        <taxon>Testudinoidea</taxon>
        <taxon>Geoemydidae</taxon>
        <taxon>Geoemydinae</taxon>
        <taxon>Mauremys</taxon>
    </lineage>
</organism>
<keyword evidence="3" id="KW-1185">Reference proteome</keyword>